<feature type="domain" description="Calcineurin-like phosphoesterase" evidence="2">
    <location>
        <begin position="1"/>
        <end position="208"/>
    </location>
</feature>
<accession>A0A5S9IRB9</accession>
<comment type="similarity">
    <text evidence="1">Belongs to the metallophosphoesterase superfamily. YfcE family.</text>
</comment>
<dbReference type="RefSeq" id="WP_151970101.1">
    <property type="nucleotide sequence ID" value="NZ_AP019860.1"/>
</dbReference>
<sequence>MKLGLVADIHANYEALSTVLEHFQKENVDQVYCLGDIVGYNANPAECIELLLEHNALCISGNHDRFVSGEIDAVIRKETRHVIEYTRNILTTEQMDFVSSLPEERSLQDVILFVHGSPRHKDEYINSLQVAKNNLQLLKTEHPGVGICFYGHTHLPYVISSKYIETDIHKSTTFELDRNLTYLINPGSVGQPRDQCPLSSCAILDTDEYKIHYYRLEYDIATTQQKIRDIGFDHKIADRLAKGR</sequence>
<dbReference type="Gene3D" id="3.60.21.10">
    <property type="match status" value="1"/>
</dbReference>
<protein>
    <submittedName>
        <fullName evidence="3">Metallophosphoesterase</fullName>
    </submittedName>
</protein>
<dbReference type="KEGG" id="uam:UABAM_04407"/>
<reference evidence="3 4" key="1">
    <citation type="submission" date="2019-08" db="EMBL/GenBank/DDBJ databases">
        <title>Complete genome sequence of Candidatus Uab amorphum.</title>
        <authorList>
            <person name="Shiratori T."/>
            <person name="Suzuki S."/>
            <person name="Kakizawa Y."/>
            <person name="Ishida K."/>
        </authorList>
    </citation>
    <scope>NUCLEOTIDE SEQUENCE [LARGE SCALE GENOMIC DNA]</scope>
    <source>
        <strain evidence="3 4">SRT547</strain>
    </source>
</reference>
<organism evidence="3 4">
    <name type="scientific">Uabimicrobium amorphum</name>
    <dbReference type="NCBI Taxonomy" id="2596890"/>
    <lineage>
        <taxon>Bacteria</taxon>
        <taxon>Pseudomonadati</taxon>
        <taxon>Planctomycetota</taxon>
        <taxon>Candidatus Uabimicrobiia</taxon>
        <taxon>Candidatus Uabimicrobiales</taxon>
        <taxon>Candidatus Uabimicrobiaceae</taxon>
        <taxon>Candidatus Uabimicrobium</taxon>
    </lineage>
</organism>
<dbReference type="SUPFAM" id="SSF56300">
    <property type="entry name" value="Metallo-dependent phosphatases"/>
    <property type="match status" value="1"/>
</dbReference>
<dbReference type="PANTHER" id="PTHR42850">
    <property type="entry name" value="METALLOPHOSPHOESTERASE"/>
    <property type="match status" value="1"/>
</dbReference>
<gene>
    <name evidence="3" type="ORF">UABAM_04407</name>
</gene>
<evidence type="ECO:0000259" key="2">
    <source>
        <dbReference type="Pfam" id="PF12850"/>
    </source>
</evidence>
<dbReference type="OrthoDB" id="9800565at2"/>
<dbReference type="EMBL" id="AP019860">
    <property type="protein sequence ID" value="BBM86021.1"/>
    <property type="molecule type" value="Genomic_DNA"/>
</dbReference>
<dbReference type="InterPro" id="IPR011152">
    <property type="entry name" value="Pesterase_MJ0912"/>
</dbReference>
<dbReference type="InterPro" id="IPR029052">
    <property type="entry name" value="Metallo-depent_PP-like"/>
</dbReference>
<dbReference type="PANTHER" id="PTHR42850:SF2">
    <property type="entry name" value="BLL5683 PROTEIN"/>
    <property type="match status" value="1"/>
</dbReference>
<dbReference type="GO" id="GO:0005737">
    <property type="term" value="C:cytoplasm"/>
    <property type="evidence" value="ECO:0007669"/>
    <property type="project" value="TreeGrafter"/>
</dbReference>
<name>A0A5S9IRB9_UABAM</name>
<evidence type="ECO:0000256" key="1">
    <source>
        <dbReference type="ARBA" id="ARBA00008950"/>
    </source>
</evidence>
<proteinExistence type="inferred from homology"/>
<keyword evidence="4" id="KW-1185">Reference proteome</keyword>
<evidence type="ECO:0000313" key="4">
    <source>
        <dbReference type="Proteomes" id="UP000326354"/>
    </source>
</evidence>
<dbReference type="Proteomes" id="UP000326354">
    <property type="component" value="Chromosome"/>
</dbReference>
<dbReference type="InterPro" id="IPR050126">
    <property type="entry name" value="Ap4A_hydrolase"/>
</dbReference>
<dbReference type="Pfam" id="PF12850">
    <property type="entry name" value="Metallophos_2"/>
    <property type="match status" value="1"/>
</dbReference>
<dbReference type="AlphaFoldDB" id="A0A5S9IRB9"/>
<dbReference type="InterPro" id="IPR024654">
    <property type="entry name" value="Calcineurin-like_PHP_lpxH"/>
</dbReference>
<evidence type="ECO:0000313" key="3">
    <source>
        <dbReference type="EMBL" id="BBM86021.1"/>
    </source>
</evidence>
<dbReference type="PIRSF" id="PIRSF000883">
    <property type="entry name" value="Pesterase_MJ0912"/>
    <property type="match status" value="1"/>
</dbReference>
<dbReference type="GO" id="GO:0016791">
    <property type="term" value="F:phosphatase activity"/>
    <property type="evidence" value="ECO:0007669"/>
    <property type="project" value="TreeGrafter"/>
</dbReference>